<protein>
    <submittedName>
        <fullName evidence="2">Uncharacterized protein</fullName>
    </submittedName>
</protein>
<evidence type="ECO:0000313" key="2">
    <source>
        <dbReference type="EMBL" id="PJE50994.1"/>
    </source>
</evidence>
<feature type="transmembrane region" description="Helical" evidence="1">
    <location>
        <begin position="24"/>
        <end position="52"/>
    </location>
</feature>
<keyword evidence="1" id="KW-0812">Transmembrane</keyword>
<reference evidence="2 3" key="1">
    <citation type="submission" date="2017-09" db="EMBL/GenBank/DDBJ databases">
        <title>Depth-based differentiation of microbial function through sediment-hosted aquifers and enrichment of novel symbionts in the deep terrestrial subsurface.</title>
        <authorList>
            <person name="Probst A.J."/>
            <person name="Ladd B."/>
            <person name="Jarett J.K."/>
            <person name="Geller-Mcgrath D.E."/>
            <person name="Sieber C.M."/>
            <person name="Emerson J.B."/>
            <person name="Anantharaman K."/>
            <person name="Thomas B.C."/>
            <person name="Malmstrom R."/>
            <person name="Stieglmeier M."/>
            <person name="Klingl A."/>
            <person name="Woyke T."/>
            <person name="Ryan C.M."/>
            <person name="Banfield J.F."/>
        </authorList>
    </citation>
    <scope>NUCLEOTIDE SEQUENCE [LARGE SCALE GENOMIC DNA]</scope>
    <source>
        <strain evidence="2">CG10_big_fil_rev_8_21_14_0_10_36_16</strain>
    </source>
</reference>
<sequence length="147" mass="17276">MGKKKKSIDAFEYWRKRRSLKRRIVYHLKSFGSLLMLYFIALLFVFLCIHLFKEAGSIFLAGLIIFIIFGVGLIDSEIQEKVRFHEYQLDREEFAKDIKRGDIPPFAPIYIDSTGRTRIDPSDLIQCGKARELLEKMRNFPKDVILD</sequence>
<gene>
    <name evidence="2" type="ORF">COV29_01800</name>
</gene>
<keyword evidence="1" id="KW-1133">Transmembrane helix</keyword>
<dbReference type="EMBL" id="PCXQ01000004">
    <property type="protein sequence ID" value="PJE50994.1"/>
    <property type="molecule type" value="Genomic_DNA"/>
</dbReference>
<name>A0A2J0Q7J6_9BACT</name>
<organism evidence="2 3">
    <name type="scientific">Candidatus Yanofskybacteria bacterium CG10_big_fil_rev_8_21_14_0_10_36_16</name>
    <dbReference type="NCBI Taxonomy" id="1975096"/>
    <lineage>
        <taxon>Bacteria</taxon>
        <taxon>Candidatus Yanofskyibacteriota</taxon>
    </lineage>
</organism>
<proteinExistence type="predicted"/>
<evidence type="ECO:0000256" key="1">
    <source>
        <dbReference type="SAM" id="Phobius"/>
    </source>
</evidence>
<evidence type="ECO:0000313" key="3">
    <source>
        <dbReference type="Proteomes" id="UP000228496"/>
    </source>
</evidence>
<dbReference type="Proteomes" id="UP000228496">
    <property type="component" value="Unassembled WGS sequence"/>
</dbReference>
<keyword evidence="1" id="KW-0472">Membrane</keyword>
<accession>A0A2J0Q7J6</accession>
<dbReference type="AlphaFoldDB" id="A0A2J0Q7J6"/>
<feature type="transmembrane region" description="Helical" evidence="1">
    <location>
        <begin position="58"/>
        <end position="74"/>
    </location>
</feature>
<comment type="caution">
    <text evidence="2">The sequence shown here is derived from an EMBL/GenBank/DDBJ whole genome shotgun (WGS) entry which is preliminary data.</text>
</comment>